<evidence type="ECO:0000256" key="1">
    <source>
        <dbReference type="ARBA" id="ARBA00004496"/>
    </source>
</evidence>
<dbReference type="RefSeq" id="WP_009345033.1">
    <property type="nucleotide sequence ID" value="NZ_CAMUOS010000008.1"/>
</dbReference>
<evidence type="ECO:0000256" key="4">
    <source>
        <dbReference type="ARBA" id="ARBA00013047"/>
    </source>
</evidence>
<dbReference type="Proteomes" id="UP000255517">
    <property type="component" value="Unassembled WGS sequence"/>
</dbReference>
<evidence type="ECO:0000256" key="10">
    <source>
        <dbReference type="ARBA" id="ARBA00022840"/>
    </source>
</evidence>
<dbReference type="AlphaFoldDB" id="A0A379C4B0"/>
<dbReference type="PANTHER" id="PTHR10520:SF12">
    <property type="entry name" value="TRIFUNCTIONAL PURINE BIOSYNTHETIC PROTEIN ADENOSINE-3"/>
    <property type="match status" value="1"/>
</dbReference>
<dbReference type="GO" id="GO:0004641">
    <property type="term" value="F:phosphoribosylformylglycinamidine cyclo-ligase activity"/>
    <property type="evidence" value="ECO:0007669"/>
    <property type="project" value="UniProtKB-UniRule"/>
</dbReference>
<dbReference type="Pfam" id="PF00586">
    <property type="entry name" value="AIRS"/>
    <property type="match status" value="1"/>
</dbReference>
<dbReference type="InterPro" id="IPR016188">
    <property type="entry name" value="PurM-like_N"/>
</dbReference>
<proteinExistence type="inferred from homology"/>
<sequence>MSINYKDAGVDVAAGQEEVKLIKTIVEKTHDSNVLSAIGGFSGLYDINFKNIEEPVLASGTDGVGTKVIIAQKMKKNDTIGIDCVAMCVNDILCQGAKPLFFLDYIGAGKLVPEKMAEIVKGVSLGCKIAGASLIGGETAEMPGVYNIDDYDLAGFAVGIVDKKKIIDKSLIKEGDILFGLSSSGIHSNGYSLVRKIVFEENNFSLDQKFQGLEKNLGQTLLEPTKIYVKEMLPLVEEGLIHGMCHITGGGFYENVPRMIPNGFCAKVDLSKVKRPQIFNLLQEWGNLKLEDMYGTFNMGIGLIFAVDKNDEKKVMDHFKDYDSIYKVGSVVKGDNKIDLKY</sequence>
<dbReference type="GO" id="GO:0046084">
    <property type="term" value="P:adenine biosynthetic process"/>
    <property type="evidence" value="ECO:0007669"/>
    <property type="project" value="TreeGrafter"/>
</dbReference>
<keyword evidence="10 15" id="KW-0067">ATP-binding</keyword>
<dbReference type="FunFam" id="3.30.1330.10:FF:000001">
    <property type="entry name" value="Phosphoribosylformylglycinamidine cyclo-ligase"/>
    <property type="match status" value="1"/>
</dbReference>
<evidence type="ECO:0000256" key="3">
    <source>
        <dbReference type="ARBA" id="ARBA00010280"/>
    </source>
</evidence>
<comment type="subcellular location">
    <subcellularLocation>
        <location evidence="1 15">Cytoplasm</location>
    </subcellularLocation>
</comment>
<evidence type="ECO:0000256" key="13">
    <source>
        <dbReference type="ARBA" id="ARBA00033093"/>
    </source>
</evidence>
<evidence type="ECO:0000256" key="8">
    <source>
        <dbReference type="ARBA" id="ARBA00022741"/>
    </source>
</evidence>
<comment type="catalytic activity">
    <reaction evidence="14 15">
        <text>2-formamido-N(1)-(5-O-phospho-beta-D-ribosyl)acetamidine + ATP = 5-amino-1-(5-phospho-beta-D-ribosyl)imidazole + ADP + phosphate + H(+)</text>
        <dbReference type="Rhea" id="RHEA:23032"/>
        <dbReference type="ChEBI" id="CHEBI:15378"/>
        <dbReference type="ChEBI" id="CHEBI:30616"/>
        <dbReference type="ChEBI" id="CHEBI:43474"/>
        <dbReference type="ChEBI" id="CHEBI:137981"/>
        <dbReference type="ChEBI" id="CHEBI:147287"/>
        <dbReference type="ChEBI" id="CHEBI:456216"/>
        <dbReference type="EC" id="6.3.3.1"/>
    </reaction>
</comment>
<feature type="domain" description="PurM-like C-terminal" evidence="17">
    <location>
        <begin position="173"/>
        <end position="336"/>
    </location>
</feature>
<dbReference type="GO" id="GO:0005524">
    <property type="term" value="F:ATP binding"/>
    <property type="evidence" value="ECO:0007669"/>
    <property type="project" value="UniProtKB-KW"/>
</dbReference>
<evidence type="ECO:0000256" key="5">
    <source>
        <dbReference type="ARBA" id="ARBA00020367"/>
    </source>
</evidence>
<dbReference type="EMBL" id="UGSZ01000001">
    <property type="protein sequence ID" value="SUB56575.1"/>
    <property type="molecule type" value="Genomic_DNA"/>
</dbReference>
<dbReference type="GO" id="GO:0004637">
    <property type="term" value="F:phosphoribosylamine-glycine ligase activity"/>
    <property type="evidence" value="ECO:0007669"/>
    <property type="project" value="TreeGrafter"/>
</dbReference>
<dbReference type="CDD" id="cd02196">
    <property type="entry name" value="PurM"/>
    <property type="match status" value="1"/>
</dbReference>
<keyword evidence="8 15" id="KW-0547">Nucleotide-binding</keyword>
<feature type="domain" description="PurM-like N-terminal" evidence="16">
    <location>
        <begin position="56"/>
        <end position="161"/>
    </location>
</feature>
<comment type="similarity">
    <text evidence="3 15">Belongs to the AIR synthase family.</text>
</comment>
<dbReference type="Pfam" id="PF02769">
    <property type="entry name" value="AIRS_C"/>
    <property type="match status" value="1"/>
</dbReference>
<dbReference type="GO" id="GO:0006189">
    <property type="term" value="P:'de novo' IMP biosynthetic process"/>
    <property type="evidence" value="ECO:0007669"/>
    <property type="project" value="UniProtKB-UniRule"/>
</dbReference>
<reference evidence="18 19" key="1">
    <citation type="submission" date="2018-06" db="EMBL/GenBank/DDBJ databases">
        <authorList>
            <consortium name="Pathogen Informatics"/>
            <person name="Doyle S."/>
        </authorList>
    </citation>
    <scope>NUCLEOTIDE SEQUENCE [LARGE SCALE GENOMIC DNA]</scope>
    <source>
        <strain evidence="18 19">NCTC13149</strain>
    </source>
</reference>
<evidence type="ECO:0000313" key="19">
    <source>
        <dbReference type="Proteomes" id="UP000255517"/>
    </source>
</evidence>
<evidence type="ECO:0000256" key="7">
    <source>
        <dbReference type="ARBA" id="ARBA00022598"/>
    </source>
</evidence>
<gene>
    <name evidence="15 18" type="primary">purM</name>
    <name evidence="18" type="ORF">NCTC13149_00347</name>
</gene>
<dbReference type="STRING" id="1122949.GCA_000378725_00916"/>
<dbReference type="UniPathway" id="UPA00074">
    <property type="reaction ID" value="UER00129"/>
</dbReference>
<name>A0A379C4B0_9FIRM</name>
<dbReference type="NCBIfam" id="TIGR00878">
    <property type="entry name" value="purM"/>
    <property type="match status" value="1"/>
</dbReference>
<keyword evidence="7 15" id="KW-0436">Ligase</keyword>
<evidence type="ECO:0000256" key="14">
    <source>
        <dbReference type="ARBA" id="ARBA00049057"/>
    </source>
</evidence>
<dbReference type="HAMAP" id="MF_00741">
    <property type="entry name" value="AIRS"/>
    <property type="match status" value="1"/>
</dbReference>
<keyword evidence="6 15" id="KW-0963">Cytoplasm</keyword>
<evidence type="ECO:0000259" key="16">
    <source>
        <dbReference type="Pfam" id="PF00586"/>
    </source>
</evidence>
<evidence type="ECO:0000256" key="12">
    <source>
        <dbReference type="ARBA" id="ARBA00032931"/>
    </source>
</evidence>
<dbReference type="FunFam" id="3.90.650.10:FF:000011">
    <property type="entry name" value="Phosphoribosylformylglycinamidine cyclo-ligase"/>
    <property type="match status" value="1"/>
</dbReference>
<dbReference type="InterPro" id="IPR036921">
    <property type="entry name" value="PurM-like_N_sf"/>
</dbReference>
<dbReference type="PANTHER" id="PTHR10520">
    <property type="entry name" value="TRIFUNCTIONAL PURINE BIOSYNTHETIC PROTEIN ADENOSINE-3-RELATED"/>
    <property type="match status" value="1"/>
</dbReference>
<evidence type="ECO:0000256" key="11">
    <source>
        <dbReference type="ARBA" id="ARBA00031908"/>
    </source>
</evidence>
<evidence type="ECO:0000259" key="17">
    <source>
        <dbReference type="Pfam" id="PF02769"/>
    </source>
</evidence>
<evidence type="ECO:0000313" key="18">
    <source>
        <dbReference type="EMBL" id="SUB56575.1"/>
    </source>
</evidence>
<dbReference type="Gene3D" id="3.90.650.10">
    <property type="entry name" value="PurM-like C-terminal domain"/>
    <property type="match status" value="1"/>
</dbReference>
<dbReference type="GO" id="GO:0005829">
    <property type="term" value="C:cytosol"/>
    <property type="evidence" value="ECO:0007669"/>
    <property type="project" value="TreeGrafter"/>
</dbReference>
<evidence type="ECO:0000256" key="2">
    <source>
        <dbReference type="ARBA" id="ARBA00004686"/>
    </source>
</evidence>
<dbReference type="InterPro" id="IPR010918">
    <property type="entry name" value="PurM-like_C_dom"/>
</dbReference>
<keyword evidence="9 15" id="KW-0658">Purine biosynthesis</keyword>
<organism evidence="18 19">
    <name type="scientific">Peptoniphilus lacrimalis</name>
    <dbReference type="NCBI Taxonomy" id="33031"/>
    <lineage>
        <taxon>Bacteria</taxon>
        <taxon>Bacillati</taxon>
        <taxon>Bacillota</taxon>
        <taxon>Tissierellia</taxon>
        <taxon>Tissierellales</taxon>
        <taxon>Peptoniphilaceae</taxon>
        <taxon>Peptoniphilus</taxon>
    </lineage>
</organism>
<dbReference type="OrthoDB" id="9802507at2"/>
<dbReference type="InterPro" id="IPR004733">
    <property type="entry name" value="PurM_cligase"/>
</dbReference>
<dbReference type="EC" id="6.3.3.1" evidence="4 15"/>
<evidence type="ECO:0000256" key="15">
    <source>
        <dbReference type="HAMAP-Rule" id="MF_00741"/>
    </source>
</evidence>
<evidence type="ECO:0000256" key="6">
    <source>
        <dbReference type="ARBA" id="ARBA00022490"/>
    </source>
</evidence>
<accession>A0A379C4B0</accession>
<protein>
    <recommendedName>
        <fullName evidence="5 15">Phosphoribosylformylglycinamidine cyclo-ligase</fullName>
        <ecNumber evidence="4 15">6.3.3.1</ecNumber>
    </recommendedName>
    <alternativeName>
        <fullName evidence="12 15">AIR synthase</fullName>
    </alternativeName>
    <alternativeName>
        <fullName evidence="13 15">AIRS</fullName>
    </alternativeName>
    <alternativeName>
        <fullName evidence="11 15">Phosphoribosyl-aminoimidazole synthetase</fullName>
    </alternativeName>
</protein>
<evidence type="ECO:0000256" key="9">
    <source>
        <dbReference type="ARBA" id="ARBA00022755"/>
    </source>
</evidence>
<comment type="pathway">
    <text evidence="2 15">Purine metabolism; IMP biosynthesis via de novo pathway; 5-amino-1-(5-phospho-D-ribosyl)imidazole from N(2)-formyl-N(1)-(5-phospho-D-ribosyl)glycinamide: step 2/2.</text>
</comment>
<dbReference type="InterPro" id="IPR036676">
    <property type="entry name" value="PurM-like_C_sf"/>
</dbReference>
<dbReference type="SUPFAM" id="SSF56042">
    <property type="entry name" value="PurM C-terminal domain-like"/>
    <property type="match status" value="1"/>
</dbReference>
<dbReference type="SUPFAM" id="SSF55326">
    <property type="entry name" value="PurM N-terminal domain-like"/>
    <property type="match status" value="1"/>
</dbReference>
<dbReference type="Gene3D" id="3.30.1330.10">
    <property type="entry name" value="PurM-like, N-terminal domain"/>
    <property type="match status" value="1"/>
</dbReference>